<sequence length="127" mass="13291">MSGADQPPPMDHDAGPDGPDLLPGAVDARFTLASERTMLAWLRTALGLIAAGVAVLHLLEPMGEDTARTGLGIALLIVGAATAIVGALRWYEIDRALKRGGPLPGPWPIWTLTGLIVVVAIGFAFWT</sequence>
<dbReference type="EMBL" id="JBHLWV010000021">
    <property type="protein sequence ID" value="MFC0315608.1"/>
    <property type="molecule type" value="Genomic_DNA"/>
</dbReference>
<evidence type="ECO:0000256" key="5">
    <source>
        <dbReference type="ARBA" id="ARBA00023136"/>
    </source>
</evidence>
<evidence type="ECO:0000256" key="6">
    <source>
        <dbReference type="SAM" id="Phobius"/>
    </source>
</evidence>
<comment type="caution">
    <text evidence="8">The sequence shown here is derived from an EMBL/GenBank/DDBJ whole genome shotgun (WGS) entry which is preliminary data.</text>
</comment>
<dbReference type="Proteomes" id="UP001589783">
    <property type="component" value="Unassembled WGS sequence"/>
</dbReference>
<evidence type="ECO:0000256" key="1">
    <source>
        <dbReference type="ARBA" id="ARBA00004651"/>
    </source>
</evidence>
<evidence type="ECO:0000313" key="9">
    <source>
        <dbReference type="Proteomes" id="UP001589783"/>
    </source>
</evidence>
<feature type="transmembrane region" description="Helical" evidence="6">
    <location>
        <begin position="107"/>
        <end position="126"/>
    </location>
</feature>
<dbReference type="PANTHER" id="PTHR34187">
    <property type="entry name" value="FGR18P"/>
    <property type="match status" value="1"/>
</dbReference>
<dbReference type="Pfam" id="PF02656">
    <property type="entry name" value="DUF202"/>
    <property type="match status" value="1"/>
</dbReference>
<keyword evidence="9" id="KW-1185">Reference proteome</keyword>
<evidence type="ECO:0000256" key="3">
    <source>
        <dbReference type="ARBA" id="ARBA00022692"/>
    </source>
</evidence>
<gene>
    <name evidence="8" type="ORF">ACFFJD_12195</name>
</gene>
<keyword evidence="4 6" id="KW-1133">Transmembrane helix</keyword>
<accession>A0ABV6H9P3</accession>
<name>A0ABV6H9P3_9ACTN</name>
<evidence type="ECO:0000256" key="4">
    <source>
        <dbReference type="ARBA" id="ARBA00022989"/>
    </source>
</evidence>
<reference evidence="8 9" key="1">
    <citation type="submission" date="2024-09" db="EMBL/GenBank/DDBJ databases">
        <authorList>
            <person name="Sun Q."/>
            <person name="Mori K."/>
        </authorList>
    </citation>
    <scope>NUCLEOTIDE SEQUENCE [LARGE SCALE GENOMIC DNA]</scope>
    <source>
        <strain evidence="8 9">CCM 7957</strain>
    </source>
</reference>
<feature type="domain" description="DUF202" evidence="7">
    <location>
        <begin position="29"/>
        <end position="95"/>
    </location>
</feature>
<dbReference type="InterPro" id="IPR003807">
    <property type="entry name" value="DUF202"/>
</dbReference>
<keyword evidence="3 6" id="KW-0812">Transmembrane</keyword>
<dbReference type="InterPro" id="IPR052053">
    <property type="entry name" value="IM_YidH-like"/>
</dbReference>
<dbReference type="RefSeq" id="WP_382364500.1">
    <property type="nucleotide sequence ID" value="NZ_JBHLWV010000021.1"/>
</dbReference>
<keyword evidence="2" id="KW-1003">Cell membrane</keyword>
<comment type="subcellular location">
    <subcellularLocation>
        <location evidence="1">Cell membrane</location>
        <topology evidence="1">Multi-pass membrane protein</topology>
    </subcellularLocation>
</comment>
<dbReference type="PANTHER" id="PTHR34187:SF2">
    <property type="entry name" value="DUF202 DOMAIN-CONTAINING PROTEIN"/>
    <property type="match status" value="1"/>
</dbReference>
<feature type="transmembrane region" description="Helical" evidence="6">
    <location>
        <begin position="40"/>
        <end position="59"/>
    </location>
</feature>
<proteinExistence type="predicted"/>
<evidence type="ECO:0000313" key="8">
    <source>
        <dbReference type="EMBL" id="MFC0315608.1"/>
    </source>
</evidence>
<protein>
    <submittedName>
        <fullName evidence="8">YidH family protein</fullName>
    </submittedName>
</protein>
<organism evidence="8 9">
    <name type="scientific">Gordonia phosphorivorans</name>
    <dbReference type="NCBI Taxonomy" id="1056982"/>
    <lineage>
        <taxon>Bacteria</taxon>
        <taxon>Bacillati</taxon>
        <taxon>Actinomycetota</taxon>
        <taxon>Actinomycetes</taxon>
        <taxon>Mycobacteriales</taxon>
        <taxon>Gordoniaceae</taxon>
        <taxon>Gordonia</taxon>
    </lineage>
</organism>
<feature type="transmembrane region" description="Helical" evidence="6">
    <location>
        <begin position="71"/>
        <end position="91"/>
    </location>
</feature>
<evidence type="ECO:0000259" key="7">
    <source>
        <dbReference type="Pfam" id="PF02656"/>
    </source>
</evidence>
<keyword evidence="5 6" id="KW-0472">Membrane</keyword>
<evidence type="ECO:0000256" key="2">
    <source>
        <dbReference type="ARBA" id="ARBA00022475"/>
    </source>
</evidence>